<evidence type="ECO:0000313" key="1">
    <source>
        <dbReference type="EMBL" id="RNF13315.1"/>
    </source>
</evidence>
<reference evidence="1 2" key="1">
    <citation type="journal article" date="2018" name="BMC Genomics">
        <title>Genomic comparison of Trypanosoma conorhini and Trypanosoma rangeli to Trypanosoma cruzi strains of high and low virulence.</title>
        <authorList>
            <person name="Bradwell K.R."/>
            <person name="Koparde V.N."/>
            <person name="Matveyev A.V."/>
            <person name="Serrano M.G."/>
            <person name="Alves J.M."/>
            <person name="Parikh H."/>
            <person name="Huang B."/>
            <person name="Lee V."/>
            <person name="Espinosa-Alvarez O."/>
            <person name="Ortiz P.A."/>
            <person name="Costa-Martins A.G."/>
            <person name="Teixeira M.M."/>
            <person name="Buck G.A."/>
        </authorList>
    </citation>
    <scope>NUCLEOTIDE SEQUENCE [LARGE SCALE GENOMIC DNA]</scope>
    <source>
        <strain evidence="1 2">025E</strain>
    </source>
</reference>
<comment type="caution">
    <text evidence="1">The sequence shown here is derived from an EMBL/GenBank/DDBJ whole genome shotgun (WGS) entry which is preliminary data.</text>
</comment>
<evidence type="ECO:0000313" key="2">
    <source>
        <dbReference type="Proteomes" id="UP000284403"/>
    </source>
</evidence>
<organism evidence="1 2">
    <name type="scientific">Trypanosoma conorhini</name>
    <dbReference type="NCBI Taxonomy" id="83891"/>
    <lineage>
        <taxon>Eukaryota</taxon>
        <taxon>Discoba</taxon>
        <taxon>Euglenozoa</taxon>
        <taxon>Kinetoplastea</taxon>
        <taxon>Metakinetoplastina</taxon>
        <taxon>Trypanosomatida</taxon>
        <taxon>Trypanosomatidae</taxon>
        <taxon>Trypanosoma</taxon>
    </lineage>
</organism>
<dbReference type="Proteomes" id="UP000284403">
    <property type="component" value="Unassembled WGS sequence"/>
</dbReference>
<dbReference type="RefSeq" id="XP_029226771.1">
    <property type="nucleotide sequence ID" value="XM_029373223.1"/>
</dbReference>
<accession>A0A3R7MDL0</accession>
<keyword evidence="2" id="KW-1185">Reference proteome</keyword>
<dbReference type="AlphaFoldDB" id="A0A3R7MDL0"/>
<name>A0A3R7MDL0_9TRYP</name>
<dbReference type="EMBL" id="MKKU01000411">
    <property type="protein sequence ID" value="RNF13315.1"/>
    <property type="molecule type" value="Genomic_DNA"/>
</dbReference>
<protein>
    <submittedName>
        <fullName evidence="1">Uncharacterized protein</fullName>
    </submittedName>
</protein>
<proteinExistence type="predicted"/>
<gene>
    <name evidence="1" type="ORF">Tco025E_06345</name>
</gene>
<dbReference type="GeneID" id="40319956"/>
<sequence>MPSCFGSRCDSSGGRVEKVKAHSMQTSWASVRIPRRRQQQRLSRLRGFQVSWKRPSCERRKLHHHCRHLSTNTDMLYGSLARLSVGISDKSCSLHRLSRLRQRHHGKAFPHLQSGQDGRHHCFCACLLD</sequence>